<comment type="caution">
    <text evidence="2">The sequence shown here is derived from an EMBL/GenBank/DDBJ whole genome shotgun (WGS) entry which is preliminary data.</text>
</comment>
<protein>
    <submittedName>
        <fullName evidence="2">Uncharacterized protein</fullName>
    </submittedName>
</protein>
<evidence type="ECO:0000313" key="3">
    <source>
        <dbReference type="Proteomes" id="UP000639338"/>
    </source>
</evidence>
<accession>A0A834XXR7</accession>
<dbReference type="AlphaFoldDB" id="A0A834XXR7"/>
<dbReference type="EMBL" id="JACMRX010000002">
    <property type="protein sequence ID" value="KAF7994781.1"/>
    <property type="molecule type" value="Genomic_DNA"/>
</dbReference>
<sequence length="127" mass="14893">MLAASYCREVHFGNMLSPRMQSHVPRCLFGPPNPKDTIELLKDTLDMERKKFTKRWGIDPCNEDKENFQIKVDRNETRSPRKSRTSPYSRQTSIHEYWRSRKNSDTNKKTVSSVDSSKKQQDIQTGN</sequence>
<dbReference type="OrthoDB" id="6818750at2759"/>
<keyword evidence="3" id="KW-1185">Reference proteome</keyword>
<organism evidence="2 3">
    <name type="scientific">Aphidius gifuensis</name>
    <name type="common">Parasitoid wasp</name>
    <dbReference type="NCBI Taxonomy" id="684658"/>
    <lineage>
        <taxon>Eukaryota</taxon>
        <taxon>Metazoa</taxon>
        <taxon>Ecdysozoa</taxon>
        <taxon>Arthropoda</taxon>
        <taxon>Hexapoda</taxon>
        <taxon>Insecta</taxon>
        <taxon>Pterygota</taxon>
        <taxon>Neoptera</taxon>
        <taxon>Endopterygota</taxon>
        <taxon>Hymenoptera</taxon>
        <taxon>Apocrita</taxon>
        <taxon>Ichneumonoidea</taxon>
        <taxon>Braconidae</taxon>
        <taxon>Aphidiinae</taxon>
        <taxon>Aphidius</taxon>
    </lineage>
</organism>
<dbReference type="InterPro" id="IPR044898">
    <property type="entry name" value="CDI_dom_sf"/>
</dbReference>
<proteinExistence type="predicted"/>
<dbReference type="Proteomes" id="UP000639338">
    <property type="component" value="Unassembled WGS sequence"/>
</dbReference>
<evidence type="ECO:0000313" key="2">
    <source>
        <dbReference type="EMBL" id="KAF7994781.1"/>
    </source>
</evidence>
<dbReference type="Gene3D" id="4.10.365.10">
    <property type="entry name" value="p27"/>
    <property type="match status" value="1"/>
</dbReference>
<evidence type="ECO:0000256" key="1">
    <source>
        <dbReference type="SAM" id="MobiDB-lite"/>
    </source>
</evidence>
<feature type="compositionally biased region" description="Polar residues" evidence="1">
    <location>
        <begin position="85"/>
        <end position="94"/>
    </location>
</feature>
<feature type="compositionally biased region" description="Basic and acidic residues" evidence="1">
    <location>
        <begin position="96"/>
        <end position="108"/>
    </location>
</feature>
<reference evidence="2 3" key="1">
    <citation type="submission" date="2020-08" db="EMBL/GenBank/DDBJ databases">
        <title>Aphidius gifuensis genome sequencing and assembly.</title>
        <authorList>
            <person name="Du Z."/>
        </authorList>
    </citation>
    <scope>NUCLEOTIDE SEQUENCE [LARGE SCALE GENOMIC DNA]</scope>
    <source>
        <strain evidence="2">YNYX2018</strain>
        <tissue evidence="2">Adults</tissue>
    </source>
</reference>
<gene>
    <name evidence="2" type="ORF">HCN44_004253</name>
</gene>
<feature type="region of interest" description="Disordered" evidence="1">
    <location>
        <begin position="64"/>
        <end position="127"/>
    </location>
</feature>
<feature type="compositionally biased region" description="Basic and acidic residues" evidence="1">
    <location>
        <begin position="64"/>
        <end position="79"/>
    </location>
</feature>
<name>A0A834XXR7_APHGI</name>